<dbReference type="Proteomes" id="UP001202244">
    <property type="component" value="Chromosome"/>
</dbReference>
<dbReference type="RefSeq" id="WP_242748880.1">
    <property type="nucleotide sequence ID" value="NZ_CP093846.1"/>
</dbReference>
<accession>A0ABY3XLR4</accession>
<dbReference type="InterPro" id="IPR029065">
    <property type="entry name" value="Enolase_C-like"/>
</dbReference>
<feature type="domain" description="Mandelate racemase/muconate lactonizing enzyme C-terminal" evidence="3">
    <location>
        <begin position="197"/>
        <end position="338"/>
    </location>
</feature>
<dbReference type="SFLD" id="SFLDG00179">
    <property type="entry name" value="mandelate_racemase"/>
    <property type="match status" value="1"/>
</dbReference>
<dbReference type="Pfam" id="PF02746">
    <property type="entry name" value="MR_MLE_N"/>
    <property type="match status" value="1"/>
</dbReference>
<feature type="region of interest" description="Disordered" evidence="2">
    <location>
        <begin position="1"/>
        <end position="31"/>
    </location>
</feature>
<dbReference type="PANTHER" id="PTHR48080">
    <property type="entry name" value="D-GALACTONATE DEHYDRATASE-RELATED"/>
    <property type="match status" value="1"/>
</dbReference>
<dbReference type="InterPro" id="IPR013341">
    <property type="entry name" value="Mandelate_racemase_N_dom"/>
</dbReference>
<reference evidence="4 5" key="1">
    <citation type="journal article" date="2023" name="Microbiol. Spectr.">
        <title>Synergy between Genome Mining, Metabolomics, and Bioinformatics Uncovers Antibacterial Chlorinated Carbazole Alkaloids and Their Biosynthetic Gene Cluster from Streptomyces tubbatahanensis sp. nov., a Novel Actinomycete Isolated from Sulu Sea, Philippines.</title>
        <authorList>
            <person name="Tenebro C.P."/>
            <person name="Trono D.J.V.L."/>
            <person name="Balida L.A.P."/>
            <person name="Bayog L.K.A."/>
            <person name="Bruna J.R."/>
            <person name="Sabido E.M."/>
            <person name="Caspe D.P.C."/>
            <person name="de Los Santos E.L.C."/>
            <person name="Saludes J.P."/>
            <person name="Dalisay D.S."/>
        </authorList>
    </citation>
    <scope>NUCLEOTIDE SEQUENCE [LARGE SCALE GENOMIC DNA]</scope>
    <source>
        <strain evidence="4 5">DSD3025</strain>
    </source>
</reference>
<dbReference type="Gene3D" id="3.30.390.10">
    <property type="entry name" value="Enolase-like, N-terminal domain"/>
    <property type="match status" value="1"/>
</dbReference>
<evidence type="ECO:0000256" key="1">
    <source>
        <dbReference type="ARBA" id="ARBA00023239"/>
    </source>
</evidence>
<keyword evidence="1" id="KW-0456">Lyase</keyword>
<dbReference type="InterPro" id="IPR006311">
    <property type="entry name" value="TAT_signal"/>
</dbReference>
<evidence type="ECO:0000256" key="2">
    <source>
        <dbReference type="SAM" id="MobiDB-lite"/>
    </source>
</evidence>
<gene>
    <name evidence="4" type="ORF">MMF93_01785</name>
</gene>
<dbReference type="SUPFAM" id="SSF51604">
    <property type="entry name" value="Enolase C-terminal domain-like"/>
    <property type="match status" value="1"/>
</dbReference>
<dbReference type="InterPro" id="IPR029017">
    <property type="entry name" value="Enolase-like_N"/>
</dbReference>
<dbReference type="InterPro" id="IPR034593">
    <property type="entry name" value="DgoD-like"/>
</dbReference>
<dbReference type="SFLD" id="SFLDS00001">
    <property type="entry name" value="Enolase"/>
    <property type="match status" value="1"/>
</dbReference>
<dbReference type="PROSITE" id="PS51318">
    <property type="entry name" value="TAT"/>
    <property type="match status" value="1"/>
</dbReference>
<dbReference type="CDD" id="cd03316">
    <property type="entry name" value="MR_like"/>
    <property type="match status" value="1"/>
</dbReference>
<proteinExistence type="predicted"/>
<dbReference type="PANTHER" id="PTHR48080:SF2">
    <property type="entry name" value="D-GALACTONATE DEHYDRATASE"/>
    <property type="match status" value="1"/>
</dbReference>
<organism evidence="4 5">
    <name type="scientific">Streptomyces tubbatahanensis</name>
    <dbReference type="NCBI Taxonomy" id="2923272"/>
    <lineage>
        <taxon>Bacteria</taxon>
        <taxon>Bacillati</taxon>
        <taxon>Actinomycetota</taxon>
        <taxon>Actinomycetes</taxon>
        <taxon>Kitasatosporales</taxon>
        <taxon>Streptomycetaceae</taxon>
        <taxon>Streptomyces</taxon>
    </lineage>
</organism>
<dbReference type="Pfam" id="PF13378">
    <property type="entry name" value="MR_MLE_C"/>
    <property type="match status" value="1"/>
</dbReference>
<dbReference type="EMBL" id="CP093846">
    <property type="protein sequence ID" value="UNS95339.1"/>
    <property type="molecule type" value="Genomic_DNA"/>
</dbReference>
<dbReference type="Gene3D" id="3.20.20.120">
    <property type="entry name" value="Enolase-like C-terminal domain"/>
    <property type="match status" value="1"/>
</dbReference>
<dbReference type="SUPFAM" id="SSF54826">
    <property type="entry name" value="Enolase N-terminal domain-like"/>
    <property type="match status" value="1"/>
</dbReference>
<protein>
    <submittedName>
        <fullName evidence="4">Mandelate racemase/muconate lactonizing enzyme family protein</fullName>
    </submittedName>
</protein>
<dbReference type="SMART" id="SM00922">
    <property type="entry name" value="MR_MLE"/>
    <property type="match status" value="1"/>
</dbReference>
<sequence>MSQEDAEKNVGEKSAHGERGAGAGERPALRGRRDVLKTAAAGVGGLSLGALAFGPVDEQVAFTSQKVSRASRPSELKITDVRVAVLDGVPFRSPIVRIDTNQGIHGYGEVRDDADKRYALELKSRLLGENPCNVEMLFKRLKQFGGDGRRGGGVSGVEMALWDLAGKAYEVPVYQLLGGAYRKKVRLYTDTTESKKPEEYGKRMKERVEKGFTFLKMDLGIELIQKIPGTLTGAGLWGDNLEQYNDKPGSYGQTEHPFTQVQLTDKGLEEMAKFVEAVRDSVGYDIPLGMDHTGHFGVSTAIRLAKRLEEYNLAWLEDLIPWHYTDQWKEITSKVNVPTMTGEDIYGIEGFRALIEKEAVDLVQPDPATAGGILETKKIGDYAQQHGMAMPLHYAGSPIGAMAAAHAAAATENFVALEYHAADVSWWDSLVSGMDKPLQKDGFYTLTDRPGLGLELVEDAVKEHLEKGEKYFAPTPEWNKRRSHDRTWS</sequence>
<dbReference type="InterPro" id="IPR013342">
    <property type="entry name" value="Mandelate_racemase_C"/>
</dbReference>
<evidence type="ECO:0000313" key="5">
    <source>
        <dbReference type="Proteomes" id="UP001202244"/>
    </source>
</evidence>
<dbReference type="InterPro" id="IPR036849">
    <property type="entry name" value="Enolase-like_C_sf"/>
</dbReference>
<name>A0ABY3XLR4_9ACTN</name>
<evidence type="ECO:0000313" key="4">
    <source>
        <dbReference type="EMBL" id="UNS95339.1"/>
    </source>
</evidence>
<feature type="compositionally biased region" description="Basic and acidic residues" evidence="2">
    <location>
        <begin position="1"/>
        <end position="19"/>
    </location>
</feature>
<evidence type="ECO:0000259" key="3">
    <source>
        <dbReference type="SMART" id="SM00922"/>
    </source>
</evidence>
<keyword evidence="5" id="KW-1185">Reference proteome</keyword>